<dbReference type="Pfam" id="PF12937">
    <property type="entry name" value="F-box-like"/>
    <property type="match status" value="1"/>
</dbReference>
<dbReference type="EMBL" id="JANAVB010009994">
    <property type="protein sequence ID" value="KAJ6839606.1"/>
    <property type="molecule type" value="Genomic_DNA"/>
</dbReference>
<dbReference type="Gene3D" id="3.80.10.10">
    <property type="entry name" value="Ribonuclease Inhibitor"/>
    <property type="match status" value="1"/>
</dbReference>
<comment type="caution">
    <text evidence="2">The sequence shown here is derived from an EMBL/GenBank/DDBJ whole genome shotgun (WGS) entry which is preliminary data.</text>
</comment>
<dbReference type="InterPro" id="IPR001810">
    <property type="entry name" value="F-box_dom"/>
</dbReference>
<dbReference type="AlphaFoldDB" id="A0AAX6HEZ9"/>
<dbReference type="InterPro" id="IPR032675">
    <property type="entry name" value="LRR_dom_sf"/>
</dbReference>
<sequence>MDSTPSSPKRARVSPCAGSMDLLMEQLLSLSDTSVALSLERVVDSAASDSDRDRLIDAAVRVGSSILESAGRSARKRSARHNSKSWPLPSDLTVKVFSMLDTQSLCRVAATCSAFNKCAVDPLCYTNIDLTTTVPNVNNTVVSTMIQRAGKNLQSLKLGILPNLASTSEHSRSMSYSSRSSMDGAGLLWNEKRPRQGRESSFLTRSCLLALSLDSGVAGALLKRLHLYNIYKMDSTALCTAIAACQSLLDLEIIGLHVELKRTLVAVSTNCHSIERLIIESSDAGRDNSLSSATCVDLVNGCPRINSLGLRGFKVHDHKARSLVKGLCNLKVVDFCTSYSITGTFLRNLGSGTYAQGLEVMILRDCFHLKEVEVAQFLSAVVGGDCKFLRYLDISNKDGLSGEEDWHSRRYDPSCVPVSQLLEERPDICLLANFPPDGSSMDIEHPPSDSETSNSTSLVQSNLEFSSYYSSSFDSSNSSDQGSGNEDFHDVNFAFNDGDNFDEMDFQFPYL</sequence>
<evidence type="ECO:0000259" key="1">
    <source>
        <dbReference type="Pfam" id="PF12937"/>
    </source>
</evidence>
<gene>
    <name evidence="2" type="ORF">M6B38_314395</name>
</gene>
<dbReference type="Gene3D" id="1.20.1280.50">
    <property type="match status" value="1"/>
</dbReference>
<accession>A0AAX6HEZ9</accession>
<feature type="domain" description="F-box" evidence="1">
    <location>
        <begin position="88"/>
        <end position="130"/>
    </location>
</feature>
<reference evidence="2" key="1">
    <citation type="journal article" date="2023" name="GigaByte">
        <title>Genome assembly of the bearded iris, Iris pallida Lam.</title>
        <authorList>
            <person name="Bruccoleri R.E."/>
            <person name="Oakeley E.J."/>
            <person name="Faust A.M.E."/>
            <person name="Altorfer M."/>
            <person name="Dessus-Babus S."/>
            <person name="Burckhardt D."/>
            <person name="Oertli M."/>
            <person name="Naumann U."/>
            <person name="Petersen F."/>
            <person name="Wong J."/>
        </authorList>
    </citation>
    <scope>NUCLEOTIDE SEQUENCE</scope>
    <source>
        <strain evidence="2">GSM-AAB239-AS_SAM_17_03QT</strain>
    </source>
</reference>
<name>A0AAX6HEZ9_IRIPA</name>
<dbReference type="PANTHER" id="PTHR38926:SF2">
    <property type="entry name" value="F-BOX_LRR-REPEAT PROTEIN 21-RELATED"/>
    <property type="match status" value="1"/>
</dbReference>
<evidence type="ECO:0000313" key="2">
    <source>
        <dbReference type="EMBL" id="KAJ6839606.1"/>
    </source>
</evidence>
<proteinExistence type="predicted"/>
<evidence type="ECO:0000313" key="3">
    <source>
        <dbReference type="Proteomes" id="UP001140949"/>
    </source>
</evidence>
<reference evidence="2" key="2">
    <citation type="submission" date="2023-04" db="EMBL/GenBank/DDBJ databases">
        <authorList>
            <person name="Bruccoleri R.E."/>
            <person name="Oakeley E.J."/>
            <person name="Faust A.-M."/>
            <person name="Dessus-Babus S."/>
            <person name="Altorfer M."/>
            <person name="Burckhardt D."/>
            <person name="Oertli M."/>
            <person name="Naumann U."/>
            <person name="Petersen F."/>
            <person name="Wong J."/>
        </authorList>
    </citation>
    <scope>NUCLEOTIDE SEQUENCE</scope>
    <source>
        <strain evidence="2">GSM-AAB239-AS_SAM_17_03QT</strain>
        <tissue evidence="2">Leaf</tissue>
    </source>
</reference>
<dbReference type="PANTHER" id="PTHR38926">
    <property type="entry name" value="F-BOX DOMAIN CONTAINING PROTEIN, EXPRESSED"/>
    <property type="match status" value="1"/>
</dbReference>
<dbReference type="SUPFAM" id="SSF52047">
    <property type="entry name" value="RNI-like"/>
    <property type="match status" value="1"/>
</dbReference>
<dbReference type="Proteomes" id="UP001140949">
    <property type="component" value="Unassembled WGS sequence"/>
</dbReference>
<dbReference type="InterPro" id="IPR036047">
    <property type="entry name" value="F-box-like_dom_sf"/>
</dbReference>
<keyword evidence="3" id="KW-1185">Reference proteome</keyword>
<organism evidence="2 3">
    <name type="scientific">Iris pallida</name>
    <name type="common">Sweet iris</name>
    <dbReference type="NCBI Taxonomy" id="29817"/>
    <lineage>
        <taxon>Eukaryota</taxon>
        <taxon>Viridiplantae</taxon>
        <taxon>Streptophyta</taxon>
        <taxon>Embryophyta</taxon>
        <taxon>Tracheophyta</taxon>
        <taxon>Spermatophyta</taxon>
        <taxon>Magnoliopsida</taxon>
        <taxon>Liliopsida</taxon>
        <taxon>Asparagales</taxon>
        <taxon>Iridaceae</taxon>
        <taxon>Iridoideae</taxon>
        <taxon>Irideae</taxon>
        <taxon>Iris</taxon>
    </lineage>
</organism>
<protein>
    <submittedName>
        <fullName evidence="2">F-box protein-like isoform X1</fullName>
    </submittedName>
</protein>
<dbReference type="SUPFAM" id="SSF81383">
    <property type="entry name" value="F-box domain"/>
    <property type="match status" value="1"/>
</dbReference>